<organism evidence="1 2">
    <name type="scientific">Mycobacterium intracellulare</name>
    <dbReference type="NCBI Taxonomy" id="1767"/>
    <lineage>
        <taxon>Bacteria</taxon>
        <taxon>Bacillati</taxon>
        <taxon>Actinomycetota</taxon>
        <taxon>Actinomycetes</taxon>
        <taxon>Mycobacteriales</taxon>
        <taxon>Mycobacteriaceae</taxon>
        <taxon>Mycobacterium</taxon>
        <taxon>Mycobacterium avium complex (MAC)</taxon>
    </lineage>
</organism>
<dbReference type="RefSeq" id="WP_225323964.1">
    <property type="nucleotide sequence ID" value="NZ_JAEKMV010000003.1"/>
</dbReference>
<reference evidence="1" key="1">
    <citation type="submission" date="2023-10" db="EMBL/GenBank/DDBJ databases">
        <title>Characterization and genome sequence of Mycobacterium intracellulare ABSURDO, a novel pathogenic isolate with three colony morphotypes that vary in growth and acid-fastness.</title>
        <authorList>
            <person name="Jude B.A."/>
            <person name="Robinson R.T."/>
        </authorList>
    </citation>
    <scope>NUCLEOTIDE SEQUENCE</scope>
    <source>
        <strain evidence="1">ABSURDO Component B</strain>
    </source>
</reference>
<evidence type="ECO:0000313" key="2">
    <source>
        <dbReference type="Proteomes" id="UP001187143"/>
    </source>
</evidence>
<proteinExistence type="predicted"/>
<dbReference type="Proteomes" id="UP001187143">
    <property type="component" value="Unassembled WGS sequence"/>
</dbReference>
<dbReference type="Gene3D" id="3.40.50.80">
    <property type="entry name" value="Nucleotide-binding domain of ferredoxin-NADP reductase (FNR) module"/>
    <property type="match status" value="1"/>
</dbReference>
<sequence length="95" mass="10652">MTRDCDGPDRVLENGCRLQCRLRNADAAEGPAAERVDWAGLPVNLDFAFSRDQRDKVYAQHLMRRRGTQFGPWRRGASVCVCEIATQAADTLQVT</sequence>
<gene>
    <name evidence="1" type="ORF">R4F53_01065</name>
</gene>
<comment type="caution">
    <text evidence="1">The sequence shown here is derived from an EMBL/GenBank/DDBJ whole genome shotgun (WGS) entry which is preliminary data.</text>
</comment>
<dbReference type="InterPro" id="IPR039261">
    <property type="entry name" value="FNR_nucleotide-bd"/>
</dbReference>
<evidence type="ECO:0000313" key="1">
    <source>
        <dbReference type="EMBL" id="MDV7010897.1"/>
    </source>
</evidence>
<name>A0AAE4RCX4_MYCIT</name>
<accession>A0AAE4RCX4</accession>
<dbReference type="EMBL" id="JAWLLD010000001">
    <property type="protein sequence ID" value="MDV7010897.1"/>
    <property type="molecule type" value="Genomic_DNA"/>
</dbReference>
<protein>
    <submittedName>
        <fullName evidence="1">Uncharacterized protein</fullName>
    </submittedName>
</protein>
<dbReference type="AlphaFoldDB" id="A0AAE4RCX4"/>
<dbReference type="SUPFAM" id="SSF52343">
    <property type="entry name" value="Ferredoxin reductase-like, C-terminal NADP-linked domain"/>
    <property type="match status" value="1"/>
</dbReference>